<dbReference type="InterPro" id="IPR023050">
    <property type="entry name" value="PyrR"/>
</dbReference>
<protein>
    <recommendedName>
        <fullName evidence="4">Bifunctional protein PyrR</fullName>
    </recommendedName>
    <domain>
        <recommendedName>
            <fullName evidence="4">Pyrimidine operon regulatory protein</fullName>
        </recommendedName>
    </domain>
    <domain>
        <recommendedName>
            <fullName evidence="4">Uracil phosphoribosyltransferase</fullName>
            <shortName evidence="4">UPRTase</shortName>
            <ecNumber evidence="4">2.4.2.9</ecNumber>
        </recommendedName>
    </domain>
</protein>
<accession>A0A9W6FWE1</accession>
<dbReference type="InterPro" id="IPR050137">
    <property type="entry name" value="PyrR_bifunctional"/>
</dbReference>
<evidence type="ECO:0000313" key="7">
    <source>
        <dbReference type="Proteomes" id="UP001144372"/>
    </source>
</evidence>
<keyword evidence="4" id="KW-0808">Transferase</keyword>
<dbReference type="Gene3D" id="3.40.50.2020">
    <property type="match status" value="1"/>
</dbReference>
<feature type="short sequence motif" description="PRPP-binding" evidence="4">
    <location>
        <begin position="101"/>
        <end position="113"/>
    </location>
</feature>
<dbReference type="PANTHER" id="PTHR11608">
    <property type="entry name" value="BIFUNCTIONAL PROTEIN PYRR"/>
    <property type="match status" value="1"/>
</dbReference>
<dbReference type="RefSeq" id="WP_281796304.1">
    <property type="nucleotide sequence ID" value="NZ_BSDR01000001.1"/>
</dbReference>
<dbReference type="Proteomes" id="UP001144372">
    <property type="component" value="Unassembled WGS sequence"/>
</dbReference>
<dbReference type="FunFam" id="3.40.50.2020:FF:000020">
    <property type="entry name" value="Bifunctional protein PyrR"/>
    <property type="match status" value="1"/>
</dbReference>
<keyword evidence="4" id="KW-0328">Glycosyltransferase</keyword>
<dbReference type="NCBIfam" id="NF003545">
    <property type="entry name" value="PRK05205.1-1"/>
    <property type="match status" value="1"/>
</dbReference>
<dbReference type="HAMAP" id="MF_01219">
    <property type="entry name" value="PyrR"/>
    <property type="match status" value="1"/>
</dbReference>
<dbReference type="GO" id="GO:0006355">
    <property type="term" value="P:regulation of DNA-templated transcription"/>
    <property type="evidence" value="ECO:0007669"/>
    <property type="project" value="UniProtKB-UniRule"/>
</dbReference>
<keyword evidence="3 4" id="KW-0804">Transcription</keyword>
<dbReference type="EC" id="2.4.2.9" evidence="4"/>
<evidence type="ECO:0000256" key="1">
    <source>
        <dbReference type="ARBA" id="ARBA00005565"/>
    </source>
</evidence>
<proteinExistence type="inferred from homology"/>
<dbReference type="InterPro" id="IPR000836">
    <property type="entry name" value="PRTase_dom"/>
</dbReference>
<dbReference type="CDD" id="cd06223">
    <property type="entry name" value="PRTases_typeI"/>
    <property type="match status" value="1"/>
</dbReference>
<sequence length="184" mass="20628">MKELGGRCVMEAVEIEKALERLASEIVQQPVDPHLLALVGIHTGGVYLAKRLERIISDKFHLSIPVGTLDINLYRDDWTRLHTQPIVRATEFPFPIDDREVVLVDDVLFTGRTIRAALNAIMDYGRPKHIQVAVLVDRGHRELPICGQFIGLEIKTGPEEQVNVLLKEKDGVDRVIIESPLSAP</sequence>
<keyword evidence="2 4" id="KW-0805">Transcription regulation</keyword>
<evidence type="ECO:0000313" key="6">
    <source>
        <dbReference type="EMBL" id="GLI36116.1"/>
    </source>
</evidence>
<evidence type="ECO:0000256" key="2">
    <source>
        <dbReference type="ARBA" id="ARBA00023015"/>
    </source>
</evidence>
<dbReference type="EMBL" id="BSDR01000001">
    <property type="protein sequence ID" value="GLI36116.1"/>
    <property type="molecule type" value="Genomic_DNA"/>
</dbReference>
<dbReference type="PANTHER" id="PTHR11608:SF0">
    <property type="entry name" value="BIFUNCTIONAL PROTEIN PYRR"/>
    <property type="match status" value="1"/>
</dbReference>
<comment type="function">
    <text evidence="4">Also displays a weak uracil phosphoribosyltransferase activity which is not physiologically significant.</text>
</comment>
<name>A0A9W6FWE1_9BACT</name>
<comment type="function">
    <text evidence="4">Regulates the transcription of the pyrimidine nucleotide (pyr) operon in response to exogenous pyrimidines.</text>
</comment>
<gene>
    <name evidence="4 6" type="primary">pyrR</name>
    <name evidence="6" type="ORF">DAMNIGENAA_35490</name>
</gene>
<dbReference type="Pfam" id="PF00156">
    <property type="entry name" value="Pribosyltran"/>
    <property type="match status" value="1"/>
</dbReference>
<reference evidence="6" key="1">
    <citation type="submission" date="2022-12" db="EMBL/GenBank/DDBJ databases">
        <title>Reference genome sequencing for broad-spectrum identification of bacterial and archaeal isolates by mass spectrometry.</title>
        <authorList>
            <person name="Sekiguchi Y."/>
            <person name="Tourlousse D.M."/>
        </authorList>
    </citation>
    <scope>NUCLEOTIDE SEQUENCE</scope>
    <source>
        <strain evidence="6">ASRB1</strain>
    </source>
</reference>
<feature type="domain" description="Phosphoribosyltransferase" evidence="5">
    <location>
        <begin position="14"/>
        <end position="145"/>
    </location>
</feature>
<dbReference type="InterPro" id="IPR029057">
    <property type="entry name" value="PRTase-like"/>
</dbReference>
<dbReference type="AlphaFoldDB" id="A0A9W6FWE1"/>
<organism evidence="6 7">
    <name type="scientific">Desulforhabdus amnigena</name>
    <dbReference type="NCBI Taxonomy" id="40218"/>
    <lineage>
        <taxon>Bacteria</taxon>
        <taxon>Pseudomonadati</taxon>
        <taxon>Thermodesulfobacteriota</taxon>
        <taxon>Syntrophobacteria</taxon>
        <taxon>Syntrophobacterales</taxon>
        <taxon>Syntrophobacteraceae</taxon>
        <taxon>Desulforhabdus</taxon>
    </lineage>
</organism>
<evidence type="ECO:0000256" key="4">
    <source>
        <dbReference type="HAMAP-Rule" id="MF_01219"/>
    </source>
</evidence>
<dbReference type="NCBIfam" id="NF003549">
    <property type="entry name" value="PRK05205.1-5"/>
    <property type="match status" value="1"/>
</dbReference>
<dbReference type="SUPFAM" id="SSF53271">
    <property type="entry name" value="PRTase-like"/>
    <property type="match status" value="1"/>
</dbReference>
<comment type="catalytic activity">
    <reaction evidence="4">
        <text>UMP + diphosphate = 5-phospho-alpha-D-ribose 1-diphosphate + uracil</text>
        <dbReference type="Rhea" id="RHEA:13017"/>
        <dbReference type="ChEBI" id="CHEBI:17568"/>
        <dbReference type="ChEBI" id="CHEBI:33019"/>
        <dbReference type="ChEBI" id="CHEBI:57865"/>
        <dbReference type="ChEBI" id="CHEBI:58017"/>
        <dbReference type="EC" id="2.4.2.9"/>
    </reaction>
</comment>
<comment type="similarity">
    <text evidence="1 4">Belongs to the purine/pyrimidine phosphoribosyltransferase family. PyrR subfamily.</text>
</comment>
<evidence type="ECO:0000259" key="5">
    <source>
        <dbReference type="Pfam" id="PF00156"/>
    </source>
</evidence>
<comment type="caution">
    <text evidence="6">The sequence shown here is derived from an EMBL/GenBank/DDBJ whole genome shotgun (WGS) entry which is preliminary data.</text>
</comment>
<dbReference type="GO" id="GO:0004845">
    <property type="term" value="F:uracil phosphoribosyltransferase activity"/>
    <property type="evidence" value="ECO:0007669"/>
    <property type="project" value="UniProtKB-UniRule"/>
</dbReference>
<evidence type="ECO:0000256" key="3">
    <source>
        <dbReference type="ARBA" id="ARBA00023163"/>
    </source>
</evidence>
<keyword evidence="7" id="KW-1185">Reference proteome</keyword>